<gene>
    <name evidence="2" type="ORF">LLUT_LOCUS8047</name>
</gene>
<keyword evidence="3" id="KW-1185">Reference proteome</keyword>
<keyword evidence="1" id="KW-0732">Signal</keyword>
<name>A0AAV1WDL2_LUPLU</name>
<dbReference type="EMBL" id="CAXHTB010000005">
    <property type="protein sequence ID" value="CAL0306987.1"/>
    <property type="molecule type" value="Genomic_DNA"/>
</dbReference>
<accession>A0AAV1WDL2</accession>
<dbReference type="Proteomes" id="UP001497480">
    <property type="component" value="Unassembled WGS sequence"/>
</dbReference>
<proteinExistence type="predicted"/>
<evidence type="ECO:0000313" key="3">
    <source>
        <dbReference type="Proteomes" id="UP001497480"/>
    </source>
</evidence>
<comment type="caution">
    <text evidence="2">The sequence shown here is derived from an EMBL/GenBank/DDBJ whole genome shotgun (WGS) entry which is preliminary data.</text>
</comment>
<reference evidence="2 3" key="1">
    <citation type="submission" date="2024-03" db="EMBL/GenBank/DDBJ databases">
        <authorList>
            <person name="Martinez-Hernandez J."/>
        </authorList>
    </citation>
    <scope>NUCLEOTIDE SEQUENCE [LARGE SCALE GENOMIC DNA]</scope>
</reference>
<evidence type="ECO:0000313" key="2">
    <source>
        <dbReference type="EMBL" id="CAL0306987.1"/>
    </source>
</evidence>
<feature type="signal peptide" evidence="1">
    <location>
        <begin position="1"/>
        <end position="23"/>
    </location>
</feature>
<feature type="chain" id="PRO_5043662524" evidence="1">
    <location>
        <begin position="24"/>
        <end position="107"/>
    </location>
</feature>
<organism evidence="2 3">
    <name type="scientific">Lupinus luteus</name>
    <name type="common">European yellow lupine</name>
    <dbReference type="NCBI Taxonomy" id="3873"/>
    <lineage>
        <taxon>Eukaryota</taxon>
        <taxon>Viridiplantae</taxon>
        <taxon>Streptophyta</taxon>
        <taxon>Embryophyta</taxon>
        <taxon>Tracheophyta</taxon>
        <taxon>Spermatophyta</taxon>
        <taxon>Magnoliopsida</taxon>
        <taxon>eudicotyledons</taxon>
        <taxon>Gunneridae</taxon>
        <taxon>Pentapetalae</taxon>
        <taxon>rosids</taxon>
        <taxon>fabids</taxon>
        <taxon>Fabales</taxon>
        <taxon>Fabaceae</taxon>
        <taxon>Papilionoideae</taxon>
        <taxon>50 kb inversion clade</taxon>
        <taxon>genistoids sensu lato</taxon>
        <taxon>core genistoids</taxon>
        <taxon>Genisteae</taxon>
        <taxon>Lupinus</taxon>
    </lineage>
</organism>
<sequence length="107" mass="12410">MMNSSIFLLYCLWLLTITSYFLTQNTSYSLYVMPARKLSISAPAHEHKYHKTQHKMQVAYEEMKSIPDKEDSIAVEYKGNSYSPSDLVYHTDYHGVTTHPTPKHPKP</sequence>
<protein>
    <submittedName>
        <fullName evidence="2">Uncharacterized protein</fullName>
    </submittedName>
</protein>
<dbReference type="AlphaFoldDB" id="A0AAV1WDL2"/>
<evidence type="ECO:0000256" key="1">
    <source>
        <dbReference type="SAM" id="SignalP"/>
    </source>
</evidence>